<sequence>MTTILKLGRSAVLLTASVAALAITGCNKKADEVRAVAVDAAAVATDTTTPATAAPHGETEADTRDQGHKEGMQMERDAHAQGMGMQKDAQGSGMSSRASPPPMKDDSMPMPPPAKADPPMTAAPPMKDHM</sequence>
<organism evidence="3 4">
    <name type="scientific">Phenylobacterium ferrooxidans</name>
    <dbReference type="NCBI Taxonomy" id="2982689"/>
    <lineage>
        <taxon>Bacteria</taxon>
        <taxon>Pseudomonadati</taxon>
        <taxon>Pseudomonadota</taxon>
        <taxon>Alphaproteobacteria</taxon>
        <taxon>Caulobacterales</taxon>
        <taxon>Caulobacteraceae</taxon>
        <taxon>Phenylobacterium</taxon>
    </lineage>
</organism>
<evidence type="ECO:0008006" key="5">
    <source>
        <dbReference type="Google" id="ProtNLM"/>
    </source>
</evidence>
<dbReference type="PROSITE" id="PS51257">
    <property type="entry name" value="PROKAR_LIPOPROTEIN"/>
    <property type="match status" value="1"/>
</dbReference>
<dbReference type="RefSeq" id="WP_377369078.1">
    <property type="nucleotide sequence ID" value="NZ_JAOTJD010000011.1"/>
</dbReference>
<evidence type="ECO:0000256" key="2">
    <source>
        <dbReference type="SAM" id="SignalP"/>
    </source>
</evidence>
<evidence type="ECO:0000313" key="4">
    <source>
        <dbReference type="Proteomes" id="UP001598130"/>
    </source>
</evidence>
<proteinExistence type="predicted"/>
<feature type="compositionally biased region" description="Low complexity" evidence="1">
    <location>
        <begin position="117"/>
        <end position="130"/>
    </location>
</feature>
<evidence type="ECO:0000313" key="3">
    <source>
        <dbReference type="EMBL" id="MFD3263852.1"/>
    </source>
</evidence>
<name>A0ABW6CLA6_9CAUL</name>
<gene>
    <name evidence="3" type="ORF">OCL97_07740</name>
</gene>
<comment type="caution">
    <text evidence="3">The sequence shown here is derived from an EMBL/GenBank/DDBJ whole genome shotgun (WGS) entry which is preliminary data.</text>
</comment>
<evidence type="ECO:0000256" key="1">
    <source>
        <dbReference type="SAM" id="MobiDB-lite"/>
    </source>
</evidence>
<keyword evidence="2" id="KW-0732">Signal</keyword>
<keyword evidence="4" id="KW-1185">Reference proteome</keyword>
<feature type="signal peptide" evidence="2">
    <location>
        <begin position="1"/>
        <end position="22"/>
    </location>
</feature>
<reference evidence="3 4" key="1">
    <citation type="submission" date="2022-09" db="EMBL/GenBank/DDBJ databases">
        <title>New species of Phenylobacterium.</title>
        <authorList>
            <person name="Mieszkin S."/>
        </authorList>
    </citation>
    <scope>NUCLEOTIDE SEQUENCE [LARGE SCALE GENOMIC DNA]</scope>
    <source>
        <strain evidence="3 4">HK31-G</strain>
    </source>
</reference>
<feature type="compositionally biased region" description="Basic and acidic residues" evidence="1">
    <location>
        <begin position="57"/>
        <end position="79"/>
    </location>
</feature>
<feature type="compositionally biased region" description="Low complexity" evidence="1">
    <location>
        <begin position="43"/>
        <end position="55"/>
    </location>
</feature>
<protein>
    <recommendedName>
        <fullName evidence="5">Lipoprotein</fullName>
    </recommendedName>
</protein>
<feature type="region of interest" description="Disordered" evidence="1">
    <location>
        <begin position="43"/>
        <end position="130"/>
    </location>
</feature>
<feature type="chain" id="PRO_5046087794" description="Lipoprotein" evidence="2">
    <location>
        <begin position="23"/>
        <end position="130"/>
    </location>
</feature>
<dbReference type="EMBL" id="JAOTJD010000011">
    <property type="protein sequence ID" value="MFD3263852.1"/>
    <property type="molecule type" value="Genomic_DNA"/>
</dbReference>
<dbReference type="Proteomes" id="UP001598130">
    <property type="component" value="Unassembled WGS sequence"/>
</dbReference>
<accession>A0ABW6CLA6</accession>